<feature type="transmembrane region" description="Helical" evidence="1">
    <location>
        <begin position="362"/>
        <end position="379"/>
    </location>
</feature>
<dbReference type="RefSeq" id="WP_155842800.1">
    <property type="nucleotide sequence ID" value="NZ_BAAAIA010000001.1"/>
</dbReference>
<keyword evidence="1" id="KW-0472">Membrane</keyword>
<name>A0A7C9LHT5_9MICO</name>
<protein>
    <submittedName>
        <fullName evidence="2">HupE/UreJ family protein</fullName>
    </submittedName>
</protein>
<comment type="caution">
    <text evidence="2">The sequence shown here is derived from an EMBL/GenBank/DDBJ whole genome shotgun (WGS) entry which is preliminary data.</text>
</comment>
<dbReference type="EMBL" id="WODA01000023">
    <property type="protein sequence ID" value="MUN07955.1"/>
    <property type="molecule type" value="Genomic_DNA"/>
</dbReference>
<feature type="transmembrane region" description="Helical" evidence="1">
    <location>
        <begin position="328"/>
        <end position="350"/>
    </location>
</feature>
<evidence type="ECO:0000313" key="3">
    <source>
        <dbReference type="Proteomes" id="UP000480122"/>
    </source>
</evidence>
<evidence type="ECO:0000256" key="1">
    <source>
        <dbReference type="SAM" id="Phobius"/>
    </source>
</evidence>
<dbReference type="AlphaFoldDB" id="A0A7C9LHT5"/>
<dbReference type="InterPro" id="IPR032809">
    <property type="entry name" value="Put_HupE_UreJ"/>
</dbReference>
<feature type="transmembrane region" description="Helical" evidence="1">
    <location>
        <begin position="208"/>
        <end position="231"/>
    </location>
</feature>
<feature type="transmembrane region" description="Helical" evidence="1">
    <location>
        <begin position="268"/>
        <end position="285"/>
    </location>
</feature>
<feature type="transmembrane region" description="Helical" evidence="1">
    <location>
        <begin position="238"/>
        <end position="262"/>
    </location>
</feature>
<keyword evidence="1" id="KW-1133">Transmembrane helix</keyword>
<gene>
    <name evidence="2" type="ORF">GLX25_12620</name>
</gene>
<reference evidence="2 3" key="1">
    <citation type="submission" date="2019-11" db="EMBL/GenBank/DDBJ databases">
        <title>Agromyces kandeliae sp. nov., isolated from mangrove soil.</title>
        <authorList>
            <person name="Wang R."/>
        </authorList>
    </citation>
    <scope>NUCLEOTIDE SEQUENCE [LARGE SCALE GENOMIC DNA]</scope>
    <source>
        <strain evidence="2 3">JCM 11431</strain>
    </source>
</reference>
<organism evidence="2 3">
    <name type="scientific">Agromyces luteolus</name>
    <dbReference type="NCBI Taxonomy" id="88373"/>
    <lineage>
        <taxon>Bacteria</taxon>
        <taxon>Bacillati</taxon>
        <taxon>Actinomycetota</taxon>
        <taxon>Actinomycetes</taxon>
        <taxon>Micrococcales</taxon>
        <taxon>Microbacteriaceae</taxon>
        <taxon>Agromyces</taxon>
    </lineage>
</organism>
<evidence type="ECO:0000313" key="2">
    <source>
        <dbReference type="EMBL" id="MUN07955.1"/>
    </source>
</evidence>
<keyword evidence="1" id="KW-0812">Transmembrane</keyword>
<proteinExistence type="predicted"/>
<keyword evidence="3" id="KW-1185">Reference proteome</keyword>
<dbReference type="Pfam" id="PF13795">
    <property type="entry name" value="HupE_UreJ_2"/>
    <property type="match status" value="1"/>
</dbReference>
<dbReference type="OrthoDB" id="9808870at2"/>
<sequence length="394" mass="40912">MTHGSTRRRGPVRRVAATTVRAVAVIGVALAVGAGLAPSGPALAHDETTSAYAEVVRDGDRITAELALEYDLLLKSAWAYAEAYDATDRDEQVRQLAAYAESVDEYVGARFVIEADGARCAAEPAGAGGIRDRGDRAFAVVTYAYDCGGEEGRALAVSSALFPDAEGFVHSTRTMLEWDLDGAAGSAVLEAAEPTVELADTAPRVGEFFVLGAEHLLFGLDHVLFLVALLLGARTLHGLVLTATTFTVAHSVTFLLAATGVVGVPAEIVEPVIALSIAIAAVAATRKGEVPDRWRMPVVFAFGLLHGLGFASALGVDEAWSWGLLWSLLAFNVGIEAAQLAIIAVAFPLLVLLRRSVAGRPATVVAGLAVAAVGTFWFAERVIAGVIGAGGPVA</sequence>
<feature type="transmembrane region" description="Helical" evidence="1">
    <location>
        <begin position="297"/>
        <end position="316"/>
    </location>
</feature>
<accession>A0A7C9LHT5</accession>
<dbReference type="Proteomes" id="UP000480122">
    <property type="component" value="Unassembled WGS sequence"/>
</dbReference>